<evidence type="ECO:0000313" key="3">
    <source>
        <dbReference type="Proteomes" id="UP000825002"/>
    </source>
</evidence>
<dbReference type="InterPro" id="IPR026728">
    <property type="entry name" value="BLTP3A/B"/>
</dbReference>
<feature type="compositionally biased region" description="Polar residues" evidence="1">
    <location>
        <begin position="630"/>
        <end position="639"/>
    </location>
</feature>
<feature type="region of interest" description="Disordered" evidence="1">
    <location>
        <begin position="929"/>
        <end position="955"/>
    </location>
</feature>
<dbReference type="PANTHER" id="PTHR22774:SF11">
    <property type="entry name" value="CHOREIN N-TERMINAL DOMAIN-CONTAINING PROTEIN"/>
    <property type="match status" value="1"/>
</dbReference>
<evidence type="ECO:0000313" key="2">
    <source>
        <dbReference type="EMBL" id="KAG9510446.1"/>
    </source>
</evidence>
<gene>
    <name evidence="2" type="primary">uhrf1bp1l</name>
    <name evidence="2" type="ORF">GZH46_01014</name>
</gene>
<feature type="compositionally biased region" description="Low complexity" evidence="1">
    <location>
        <begin position="445"/>
        <end position="462"/>
    </location>
</feature>
<sequence length="1076" mass="120887">MASFVKAQILKHLTRFFKNLAPEQLQLSTFKGSCELYNLELEESVLVDLLSFPSWLTINKAACNSLTIKISWTKMKSVPIQMNLDEVTVEMEICEQFRDTNTANALADLIASQAPGKYGFSDRVIDGMTVTINNVLISFKSKVMSATFNLSRILLESRCPNWKQGELPLTRIKDSNRGQILLFKIAEWQTMRLEAKCLTEPNQAPLRLITNHAQCRITIKKKLEDRSVLAARIFVIFEDILWVLTFAQFISAASFVEYIFALIKRSPITKKSDVFDNETAPVSAAAVQHPTFGQVPTAHVDSASKQQPPAQLTGNNMSAASLLEQKFLYYDVRETSLHLFIEKIDAHLYDDMETSTLGLESVGTASKTSSRNNDSGGALQTTIDHIQMDCYPYSRATGSRQHWFKFFDPSPQSRRNWLQRHFAEFDLMQLNKKQHSHPLNDPLASSADTTSEKSSSSSGKSASDIHEPVPTAVNDELLSLTVLIRLKDYCMNCVATKATSRFANLNKFIMTDKSYQMPAEMPSIYFELDYFYYFPRTEANTRKMIYEDAPDPVAFVHVSPSKLLFDSPTLLFLNSFQANLSSALVRLNDLFPEDNNAPKIHCRIEILMPQLTLPASSKSAARQSGDAGDSANTDQPASNQSTLLVKCGKLTLSNSIYDSQTFDRLSSSIRQLIAHRNDPSYAWHDRKPSTSSQVWNSNMVEYAQTLGSQLWSIALDPIWLDFMDADAISISSKLQSIIEPVKVFAFAHLNIAPRRRSPTSSWPTSPDPTTLESQFYSQMQLNMTNDIITADHCTKGSAEDPRRDKDTVSLLVTIKDNPVLANIEQKQLLFLERLIVHFDKFVRHMKADALKIIKIEDLSNLFELDLTVLADSIKARVILNNSNAELIPTAVSSLPTVINKSAINSTSDADDDLDECEAADEAASLLLGDTTTDNHDVDNSTNTNRNVSHHWNESSLLPDTTMPYGKLNEMPQMDLVDEKLITFLEVFLDDTIVSINAIENNSSLAVECAGIEVRDRVQVTEHEYNRDMHQQKQRHQKDQAMDEVKKRNKISMRLDSDGSEQLVSLIVADVVMILIA</sequence>
<protein>
    <submittedName>
        <fullName evidence="2">UHRF1-binding protein 1-like protein</fullName>
    </submittedName>
</protein>
<feature type="region of interest" description="Disordered" evidence="1">
    <location>
        <begin position="435"/>
        <end position="467"/>
    </location>
</feature>
<evidence type="ECO:0000256" key="1">
    <source>
        <dbReference type="SAM" id="MobiDB-lite"/>
    </source>
</evidence>
<reference evidence="2 3" key="1">
    <citation type="submission" date="2020-10" db="EMBL/GenBank/DDBJ databases">
        <authorList>
            <person name="Klimov P.B."/>
            <person name="Dyachkov S.M."/>
            <person name="Chetverikov P.E."/>
        </authorList>
    </citation>
    <scope>NUCLEOTIDE SEQUENCE [LARGE SCALE GENOMIC DNA]</scope>
    <source>
        <strain evidence="2">BMOC 18-1129-001#AD2665</strain>
        <tissue evidence="2">Entire mites</tissue>
    </source>
</reference>
<dbReference type="Pfam" id="PF24917">
    <property type="entry name" value="BLTP3A_B"/>
    <property type="match status" value="1"/>
</dbReference>
<keyword evidence="3" id="KW-1185">Reference proteome</keyword>
<organism evidence="2 3">
    <name type="scientific">Fragariocoptes setiger</name>
    <dbReference type="NCBI Taxonomy" id="1670756"/>
    <lineage>
        <taxon>Eukaryota</taxon>
        <taxon>Metazoa</taxon>
        <taxon>Ecdysozoa</taxon>
        <taxon>Arthropoda</taxon>
        <taxon>Chelicerata</taxon>
        <taxon>Arachnida</taxon>
        <taxon>Acari</taxon>
        <taxon>Acariformes</taxon>
        <taxon>Trombidiformes</taxon>
        <taxon>Prostigmata</taxon>
        <taxon>Eupodina</taxon>
        <taxon>Eriophyoidea</taxon>
        <taxon>Phytoptidae</taxon>
        <taxon>Fragariocoptes</taxon>
    </lineage>
</organism>
<proteinExistence type="predicted"/>
<name>A0ABQ7SAL0_9ACAR</name>
<dbReference type="PANTHER" id="PTHR22774">
    <property type="entry name" value="CHOREIN N-TERMINAL DOMAIN-CONTAINING PROTEIN"/>
    <property type="match status" value="1"/>
</dbReference>
<feature type="region of interest" description="Disordered" evidence="1">
    <location>
        <begin position="618"/>
        <end position="639"/>
    </location>
</feature>
<dbReference type="Proteomes" id="UP000825002">
    <property type="component" value="Unassembled WGS sequence"/>
</dbReference>
<dbReference type="EMBL" id="JAIFTH010000145">
    <property type="protein sequence ID" value="KAG9510446.1"/>
    <property type="molecule type" value="Genomic_DNA"/>
</dbReference>
<accession>A0ABQ7SAL0</accession>
<comment type="caution">
    <text evidence="2">The sequence shown here is derived from an EMBL/GenBank/DDBJ whole genome shotgun (WGS) entry which is preliminary data.</text>
</comment>